<dbReference type="EMBL" id="MT142390">
    <property type="protein sequence ID" value="QJA79673.1"/>
    <property type="molecule type" value="Genomic_DNA"/>
</dbReference>
<sequence length="116" mass="13384">MENKRLLTLEQLEEIVKEPDGNNHCVYHHDVIITELQDFKSYAAGLADGKILGANEEGERSMERGLLMFDDGEKKGREDALREVGKWLEQHYESDDDEMADWEWAIKALCEGEMPE</sequence>
<name>A0A6H1ZP99_9ZZZZ</name>
<dbReference type="AlphaFoldDB" id="A0A6H1ZP99"/>
<organism evidence="1">
    <name type="scientific">viral metagenome</name>
    <dbReference type="NCBI Taxonomy" id="1070528"/>
    <lineage>
        <taxon>unclassified sequences</taxon>
        <taxon>metagenomes</taxon>
        <taxon>organismal metagenomes</taxon>
    </lineage>
</organism>
<reference evidence="1" key="1">
    <citation type="submission" date="2020-03" db="EMBL/GenBank/DDBJ databases">
        <title>The deep terrestrial virosphere.</title>
        <authorList>
            <person name="Holmfeldt K."/>
            <person name="Nilsson E."/>
            <person name="Simone D."/>
            <person name="Lopez-Fernandez M."/>
            <person name="Wu X."/>
            <person name="de Brujin I."/>
            <person name="Lundin D."/>
            <person name="Andersson A."/>
            <person name="Bertilsson S."/>
            <person name="Dopson M."/>
        </authorList>
    </citation>
    <scope>NUCLEOTIDE SEQUENCE</scope>
    <source>
        <strain evidence="3">MM415A00845</strain>
        <strain evidence="2">MM415B01226</strain>
        <strain evidence="1">TM448A01341</strain>
    </source>
</reference>
<evidence type="ECO:0000313" key="3">
    <source>
        <dbReference type="EMBL" id="QJA79673.1"/>
    </source>
</evidence>
<gene>
    <name evidence="3" type="ORF">MM415A00845_0022</name>
    <name evidence="2" type="ORF">MM415B01226_0024</name>
    <name evidence="1" type="ORF">TM448A01341_0013</name>
</gene>
<accession>A0A6H1ZP99</accession>
<dbReference type="EMBL" id="MT141386">
    <property type="protein sequence ID" value="QJA59840.1"/>
    <property type="molecule type" value="Genomic_DNA"/>
</dbReference>
<evidence type="ECO:0000313" key="2">
    <source>
        <dbReference type="EMBL" id="QJA59840.1"/>
    </source>
</evidence>
<proteinExistence type="predicted"/>
<evidence type="ECO:0000313" key="1">
    <source>
        <dbReference type="EMBL" id="QJA49394.1"/>
    </source>
</evidence>
<dbReference type="EMBL" id="MT144135">
    <property type="protein sequence ID" value="QJA49394.1"/>
    <property type="molecule type" value="Genomic_DNA"/>
</dbReference>
<protein>
    <submittedName>
        <fullName evidence="1">Uncharacterized protein</fullName>
    </submittedName>
</protein>